<keyword evidence="2" id="KW-1134">Transmembrane beta strand</keyword>
<dbReference type="Proteomes" id="UP000826725">
    <property type="component" value="Chromosome"/>
</dbReference>
<reference evidence="6" key="1">
    <citation type="submission" date="2020-09" db="EMBL/GenBank/DDBJ databases">
        <title>Desulfogranum mesoprofundum gen. nov., sp. nov., a novel mesophilic, sulfate-reducing chemolithoautotroph isolated from a deep-sea hydrothermal vent chimney in the Suiyo Seamount.</title>
        <authorList>
            <person name="Hashimoto Y."/>
            <person name="Nakagawa S."/>
        </authorList>
    </citation>
    <scope>NUCLEOTIDE SEQUENCE</scope>
    <source>
        <strain evidence="6">KT2</strain>
    </source>
</reference>
<dbReference type="GO" id="GO:0015288">
    <property type="term" value="F:porin activity"/>
    <property type="evidence" value="ECO:0007669"/>
    <property type="project" value="TreeGrafter"/>
</dbReference>
<name>A0A8D5JQJ9_9BACT</name>
<evidence type="ECO:0000256" key="1">
    <source>
        <dbReference type="ARBA" id="ARBA00004442"/>
    </source>
</evidence>
<keyword evidence="3" id="KW-0812">Transmembrane</keyword>
<evidence type="ECO:0000256" key="4">
    <source>
        <dbReference type="ARBA" id="ARBA00023136"/>
    </source>
</evidence>
<dbReference type="GO" id="GO:0009279">
    <property type="term" value="C:cell outer membrane"/>
    <property type="evidence" value="ECO:0007669"/>
    <property type="project" value="UniProtKB-SubCell"/>
</dbReference>
<dbReference type="AlphaFoldDB" id="A0A8D5JQJ9"/>
<dbReference type="InterPro" id="IPR051906">
    <property type="entry name" value="TolC-like"/>
</dbReference>
<dbReference type="GO" id="GO:0015562">
    <property type="term" value="F:efflux transmembrane transporter activity"/>
    <property type="evidence" value="ECO:0007669"/>
    <property type="project" value="InterPro"/>
</dbReference>
<evidence type="ECO:0000256" key="5">
    <source>
        <dbReference type="ARBA" id="ARBA00023237"/>
    </source>
</evidence>
<evidence type="ECO:0000256" key="3">
    <source>
        <dbReference type="ARBA" id="ARBA00022692"/>
    </source>
</evidence>
<dbReference type="PANTHER" id="PTHR30026:SF13">
    <property type="entry name" value="MEMBRANE EFFLUX PROTEIN, PUTATIVE-RELATED"/>
    <property type="match status" value="1"/>
</dbReference>
<accession>A0A8D5JQJ9</accession>
<dbReference type="PANTHER" id="PTHR30026">
    <property type="entry name" value="OUTER MEMBRANE PROTEIN TOLC"/>
    <property type="match status" value="1"/>
</dbReference>
<gene>
    <name evidence="6" type="ORF">DGMP_08040</name>
</gene>
<protein>
    <submittedName>
        <fullName evidence="6">Outer membrane efflux protein</fullName>
    </submittedName>
</protein>
<keyword evidence="7" id="KW-1185">Reference proteome</keyword>
<evidence type="ECO:0000256" key="2">
    <source>
        <dbReference type="ARBA" id="ARBA00022452"/>
    </source>
</evidence>
<dbReference type="GO" id="GO:1990281">
    <property type="term" value="C:efflux pump complex"/>
    <property type="evidence" value="ECO:0007669"/>
    <property type="project" value="TreeGrafter"/>
</dbReference>
<keyword evidence="4" id="KW-0472">Membrane</keyword>
<proteinExistence type="predicted"/>
<evidence type="ECO:0000313" key="7">
    <source>
        <dbReference type="Proteomes" id="UP000826725"/>
    </source>
</evidence>
<organism evidence="6 7">
    <name type="scientific">Desulfomarina profundi</name>
    <dbReference type="NCBI Taxonomy" id="2772557"/>
    <lineage>
        <taxon>Bacteria</taxon>
        <taxon>Pseudomonadati</taxon>
        <taxon>Thermodesulfobacteriota</taxon>
        <taxon>Desulfobulbia</taxon>
        <taxon>Desulfobulbales</taxon>
        <taxon>Desulfobulbaceae</taxon>
        <taxon>Desulfomarina</taxon>
    </lineage>
</organism>
<comment type="subcellular location">
    <subcellularLocation>
        <location evidence="1">Cell outer membrane</location>
    </subcellularLocation>
</comment>
<keyword evidence="5" id="KW-0998">Cell outer membrane</keyword>
<sequence length="460" mass="51909">MFTPVSSGADCLALDLAAAMEMARRQSPAISENRIAITEARKEIKEIFGLFHSPQFELISYGGMVSDARGDITDTPDSNEDYGHMGPFFKADITAVQPIYSFGKYDNAMGAGKNNVAMKKAVFRESVNILGFEVAKAFLGVAAGSEGERIGRELVQHYRELLDRLEKMVEEQDGDIDAGHLLEAKTMLFEVEKQASRPEVDREKAMLYLRGLLGRDQDFAVEVIPVEEPGLDLNSNFFPLFLDFSRHHSPLLQSYDFGLESLKQKAALEKKMKYPDLFVAMGAGYGIAPNRDKQTNAFINDDYNYKKLGGVLGLKWDFNYHINSSKEEKALLEYRKIAAKKKVAMLKLEGGLRKAYTEARNNKKLLLAVEKSIKSARTWLRLENENFDMGIGDVKRLVKAYQAYYKLKGSEIETRFHYLLSLAELAKGAGDMDLFLLWIQNGKVAIPLNEKNEKYEQDEK</sequence>
<evidence type="ECO:0000313" key="6">
    <source>
        <dbReference type="EMBL" id="BCL60111.1"/>
    </source>
</evidence>
<dbReference type="EMBL" id="AP024086">
    <property type="protein sequence ID" value="BCL60111.1"/>
    <property type="molecule type" value="Genomic_DNA"/>
</dbReference>
<dbReference type="KEGG" id="dbk:DGMP_08040"/>